<name>A0ABP0IV36_9DINO</name>
<dbReference type="EMBL" id="CAXAMM010005091">
    <property type="protein sequence ID" value="CAK9005946.1"/>
    <property type="molecule type" value="Genomic_DNA"/>
</dbReference>
<sequence>MEGIRGPRASRSKKNLPAAFFVAKARPPQLPSHGHSPRAPDTGREEEPRTADAVGTEGGSIRLDSLVFLSSCPQRHGHFAIKKMLHPATLELFCLMEIPGSDHQRAHLRVGLQIWFSRWSKLQALNPGLLVALREAFWDAPQGYPMAILCEYMPLGSLHDLIQACGGLPEEAMREIAQSVLQALDVLHSADPPVVHGCVKPSQVLFSTSGRPKLTFGLEQRIKTCQGRPLETAGATEQTVVDIFDLGLLLLVSALGGMDVLLDAIPYARSLQMESLVSPRGDTRELLLHELRQPTPEAPEIGSSCYLPPASDLLFNRRYSGPFLAFVSTCLEAHSQNPPVRAADLLCHEFLQTPAETAGPLITLREMQNLARMLNEAPDDFSRGGTRVERLERRPLLTGVAPSVAQSAQLYLMNIAQSIAPFAHSTPRESRANLRGRALEALRGTREWETLLCDTARTLGLARALVHAALEAQVELLAGR</sequence>
<comment type="catalytic activity">
    <reaction evidence="8">
        <text>L-threonyl-[protein] + ATP = O-phospho-L-threonyl-[protein] + ADP + H(+)</text>
        <dbReference type="Rhea" id="RHEA:46608"/>
        <dbReference type="Rhea" id="RHEA-COMP:11060"/>
        <dbReference type="Rhea" id="RHEA-COMP:11605"/>
        <dbReference type="ChEBI" id="CHEBI:15378"/>
        <dbReference type="ChEBI" id="CHEBI:30013"/>
        <dbReference type="ChEBI" id="CHEBI:30616"/>
        <dbReference type="ChEBI" id="CHEBI:61977"/>
        <dbReference type="ChEBI" id="CHEBI:456216"/>
        <dbReference type="EC" id="2.7.12.2"/>
    </reaction>
</comment>
<evidence type="ECO:0000256" key="8">
    <source>
        <dbReference type="ARBA" id="ARBA00049299"/>
    </source>
</evidence>
<dbReference type="Pfam" id="PF00069">
    <property type="entry name" value="Pkinase"/>
    <property type="match status" value="1"/>
</dbReference>
<dbReference type="PANTHER" id="PTHR48013">
    <property type="entry name" value="DUAL SPECIFICITY MITOGEN-ACTIVATED PROTEIN KINASE KINASE 5-RELATED"/>
    <property type="match status" value="1"/>
</dbReference>
<dbReference type="PANTHER" id="PTHR48013:SF9">
    <property type="entry name" value="DUAL SPECIFICITY MITOGEN-ACTIVATED PROTEIN KINASE KINASE 5"/>
    <property type="match status" value="1"/>
</dbReference>
<keyword evidence="4" id="KW-0067">ATP-binding</keyword>
<evidence type="ECO:0000259" key="11">
    <source>
        <dbReference type="PROSITE" id="PS50011"/>
    </source>
</evidence>
<comment type="catalytic activity">
    <reaction evidence="7">
        <text>L-seryl-[protein] + ATP = O-phospho-L-seryl-[protein] + ADP + H(+)</text>
        <dbReference type="Rhea" id="RHEA:17989"/>
        <dbReference type="Rhea" id="RHEA-COMP:9863"/>
        <dbReference type="Rhea" id="RHEA-COMP:11604"/>
        <dbReference type="ChEBI" id="CHEBI:15378"/>
        <dbReference type="ChEBI" id="CHEBI:29999"/>
        <dbReference type="ChEBI" id="CHEBI:30616"/>
        <dbReference type="ChEBI" id="CHEBI:83421"/>
        <dbReference type="ChEBI" id="CHEBI:456216"/>
        <dbReference type="EC" id="2.7.12.2"/>
    </reaction>
</comment>
<evidence type="ECO:0000256" key="4">
    <source>
        <dbReference type="ARBA" id="ARBA00022840"/>
    </source>
</evidence>
<evidence type="ECO:0000256" key="7">
    <source>
        <dbReference type="ARBA" id="ARBA00049014"/>
    </source>
</evidence>
<keyword evidence="3 12" id="KW-0418">Kinase</keyword>
<evidence type="ECO:0000256" key="9">
    <source>
        <dbReference type="ARBA" id="ARBA00051693"/>
    </source>
</evidence>
<dbReference type="SUPFAM" id="SSF56112">
    <property type="entry name" value="Protein kinase-like (PK-like)"/>
    <property type="match status" value="1"/>
</dbReference>
<accession>A0ABP0IV36</accession>
<dbReference type="PROSITE" id="PS50011">
    <property type="entry name" value="PROTEIN_KINASE_DOM"/>
    <property type="match status" value="1"/>
</dbReference>
<protein>
    <recommendedName>
        <fullName evidence="6">mitogen-activated protein kinase kinase</fullName>
        <ecNumber evidence="6">2.7.12.2</ecNumber>
    </recommendedName>
</protein>
<comment type="similarity">
    <text evidence="5">Belongs to the protein kinase superfamily. STE Ser/Thr protein kinase family. MAP kinase kinase subfamily.</text>
</comment>
<organism evidence="12 13">
    <name type="scientific">Durusdinium trenchii</name>
    <dbReference type="NCBI Taxonomy" id="1381693"/>
    <lineage>
        <taxon>Eukaryota</taxon>
        <taxon>Sar</taxon>
        <taxon>Alveolata</taxon>
        <taxon>Dinophyceae</taxon>
        <taxon>Suessiales</taxon>
        <taxon>Symbiodiniaceae</taxon>
        <taxon>Durusdinium</taxon>
    </lineage>
</organism>
<dbReference type="Proteomes" id="UP001642464">
    <property type="component" value="Unassembled WGS sequence"/>
</dbReference>
<evidence type="ECO:0000313" key="13">
    <source>
        <dbReference type="Proteomes" id="UP001642464"/>
    </source>
</evidence>
<dbReference type="InterPro" id="IPR011009">
    <property type="entry name" value="Kinase-like_dom_sf"/>
</dbReference>
<proteinExistence type="inferred from homology"/>
<keyword evidence="1" id="KW-0808">Transferase</keyword>
<keyword evidence="13" id="KW-1185">Reference proteome</keyword>
<evidence type="ECO:0000256" key="5">
    <source>
        <dbReference type="ARBA" id="ARBA00038035"/>
    </source>
</evidence>
<comment type="caution">
    <text evidence="12">The sequence shown here is derived from an EMBL/GenBank/DDBJ whole genome shotgun (WGS) entry which is preliminary data.</text>
</comment>
<dbReference type="GO" id="GO:0016301">
    <property type="term" value="F:kinase activity"/>
    <property type="evidence" value="ECO:0007669"/>
    <property type="project" value="UniProtKB-KW"/>
</dbReference>
<evidence type="ECO:0000313" key="12">
    <source>
        <dbReference type="EMBL" id="CAK9005946.1"/>
    </source>
</evidence>
<evidence type="ECO:0000256" key="2">
    <source>
        <dbReference type="ARBA" id="ARBA00022741"/>
    </source>
</evidence>
<gene>
    <name evidence="12" type="ORF">SCF082_LOCUS8810</name>
</gene>
<feature type="compositionally biased region" description="Basic and acidic residues" evidence="10">
    <location>
        <begin position="41"/>
        <end position="50"/>
    </location>
</feature>
<dbReference type="EC" id="2.7.12.2" evidence="6"/>
<evidence type="ECO:0000256" key="6">
    <source>
        <dbReference type="ARBA" id="ARBA00038999"/>
    </source>
</evidence>
<reference evidence="12 13" key="1">
    <citation type="submission" date="2024-02" db="EMBL/GenBank/DDBJ databases">
        <authorList>
            <person name="Chen Y."/>
            <person name="Shah S."/>
            <person name="Dougan E. K."/>
            <person name="Thang M."/>
            <person name="Chan C."/>
        </authorList>
    </citation>
    <scope>NUCLEOTIDE SEQUENCE [LARGE SCALE GENOMIC DNA]</scope>
</reference>
<dbReference type="InterPro" id="IPR000719">
    <property type="entry name" value="Prot_kinase_dom"/>
</dbReference>
<dbReference type="SMART" id="SM00220">
    <property type="entry name" value="S_TKc"/>
    <property type="match status" value="1"/>
</dbReference>
<evidence type="ECO:0000256" key="10">
    <source>
        <dbReference type="SAM" id="MobiDB-lite"/>
    </source>
</evidence>
<feature type="region of interest" description="Disordered" evidence="10">
    <location>
        <begin position="23"/>
        <end position="56"/>
    </location>
</feature>
<keyword evidence="2" id="KW-0547">Nucleotide-binding</keyword>
<feature type="domain" description="Protein kinase" evidence="11">
    <location>
        <begin position="46"/>
        <end position="351"/>
    </location>
</feature>
<evidence type="ECO:0000256" key="3">
    <source>
        <dbReference type="ARBA" id="ARBA00022777"/>
    </source>
</evidence>
<evidence type="ECO:0000256" key="1">
    <source>
        <dbReference type="ARBA" id="ARBA00022679"/>
    </source>
</evidence>
<dbReference type="Gene3D" id="1.10.510.10">
    <property type="entry name" value="Transferase(Phosphotransferase) domain 1"/>
    <property type="match status" value="1"/>
</dbReference>
<comment type="catalytic activity">
    <reaction evidence="9">
        <text>L-tyrosyl-[protein] + ATP = O-phospho-L-tyrosyl-[protein] + ADP + H(+)</text>
        <dbReference type="Rhea" id="RHEA:10596"/>
        <dbReference type="Rhea" id="RHEA-COMP:10136"/>
        <dbReference type="Rhea" id="RHEA-COMP:20101"/>
        <dbReference type="ChEBI" id="CHEBI:15378"/>
        <dbReference type="ChEBI" id="CHEBI:30616"/>
        <dbReference type="ChEBI" id="CHEBI:46858"/>
        <dbReference type="ChEBI" id="CHEBI:61978"/>
        <dbReference type="ChEBI" id="CHEBI:456216"/>
        <dbReference type="EC" id="2.7.12.2"/>
    </reaction>
</comment>